<feature type="region of interest" description="Disordered" evidence="1">
    <location>
        <begin position="984"/>
        <end position="1008"/>
    </location>
</feature>
<dbReference type="RefSeq" id="WP_141197865.1">
    <property type="nucleotide sequence ID" value="NZ_CP041186.1"/>
</dbReference>
<evidence type="ECO:0000259" key="2">
    <source>
        <dbReference type="PROSITE" id="PS51841"/>
    </source>
</evidence>
<evidence type="ECO:0000313" key="3">
    <source>
        <dbReference type="EMBL" id="QDG51382.1"/>
    </source>
</evidence>
<dbReference type="AlphaFoldDB" id="A0A4Y6PSS1"/>
<feature type="domain" description="LTD" evidence="2">
    <location>
        <begin position="634"/>
        <end position="774"/>
    </location>
</feature>
<proteinExistence type="predicted"/>
<sequence length="1066" mass="108389">MRYCRDATVSPAAGAMRLLALIGLLALTIVGTACSDDEEPPAETTTPQISAFAAEPATITAGEPATLNWTIANATSAEISVVDGDFSHTIADENLASGSLEVTPEATTTYVLTAVNGDKEATAQVEVTVEEPVAAPSVDSFEASPETITEGETATLSWTTTGATSLALVDGDGNDIDLGDADVDSGSVDVSPTADTTYTLTATNDGGSDQQSVTVSVDALPDAPTIDAFSVSPNPAQVGGTVTVSWDVTGADTLTLESDADGAIDISSEPTDTGSIDVTVPDQTDVVYTLTAENAGGTATQDFTLTTGDAVTIASFTADPSDTIVQGDSVTLSWSVANATDVTLESDITGAIDLSNLATPGEISLQPQQTTTYTLTAEGLGGPVTETLTVDVAPPVAITDFSASPQTDVAPGSDVTLSWTVTGATQIDIEDSAANSVYSGTDLTGTVTVTPSADETYTITASNAGSSDTADVTVTVLSAPTINTFGATPDTDVPAGSDVTLSWDVSNAAQVDIVDDAATSIYSGSDATGTVTVNPTADVTYTLTATNANGSDTADVTVTTVAAITIDSFSADTTTTVSGEAVQLSWTTTNGNALTITGDAGITNYTAASGEVASGTLVVRPQTTTIYTLTLDGPGNQQQTSTLTVTVDAANLVISEVLYDVAGSDDTYEWIEVYNAGDTFVDLSNYSMGGGGSDYTYSQLDLSGTLAPQGCAVFGGPASTADNANPTFFDGTGTDIVNDLQNGGSTADGVALFFAPSANVDASSVPIDSVLYGDANSSGLLGEDGSADTELSPDVASGSSLARISPTSDVFVERTSPTPGRCFNATTVSSASAPADTTGTTTIEGFGLDPALDTYELEDDSGTAFVLTNCTETSQDVVECTVPVLTSASSAALDLVITRNLEYTPDADGDPTATPAAQPQEFRLADAYAPSNTINWCNVQFPPTATLTTGGTTIVYGQLYIAGYTDTQSTVFDSPSIVSQLGVGPDNSDPSTATGWSWTDASPNTGFDFSQNNDEYQATLTAPATAGNYDYAYRFSGDGGQTWTYCDSNGPGDGYVPSDAGQLTVN</sequence>
<feature type="compositionally biased region" description="Polar residues" evidence="1">
    <location>
        <begin position="988"/>
        <end position="1008"/>
    </location>
</feature>
<accession>A0A4Y6PSS1</accession>
<evidence type="ECO:0000256" key="1">
    <source>
        <dbReference type="SAM" id="MobiDB-lite"/>
    </source>
</evidence>
<dbReference type="Proteomes" id="UP000315995">
    <property type="component" value="Chromosome"/>
</dbReference>
<accession>A0A5B8Y864</accession>
<dbReference type="OrthoDB" id="5383407at2"/>
<reference evidence="3 4" key="1">
    <citation type="submission" date="2019-06" db="EMBL/GenBank/DDBJ databases">
        <title>Persicimonas caeni gen. nov., sp. nov., a predatory bacterium isolated from solar saltern.</title>
        <authorList>
            <person name="Wang S."/>
        </authorList>
    </citation>
    <scope>NUCLEOTIDE SEQUENCE [LARGE SCALE GENOMIC DNA]</scope>
    <source>
        <strain evidence="3 4">YN101</strain>
    </source>
</reference>
<dbReference type="PROSITE" id="PS51257">
    <property type="entry name" value="PROKAR_LIPOPROTEIN"/>
    <property type="match status" value="1"/>
</dbReference>
<name>A0A4Y6PSS1_PERCE</name>
<evidence type="ECO:0000313" key="4">
    <source>
        <dbReference type="Proteomes" id="UP000315995"/>
    </source>
</evidence>
<organism evidence="3 4">
    <name type="scientific">Persicimonas caeni</name>
    <dbReference type="NCBI Taxonomy" id="2292766"/>
    <lineage>
        <taxon>Bacteria</taxon>
        <taxon>Deltaproteobacteria</taxon>
        <taxon>Bradymonadales</taxon>
        <taxon>Bradymonadaceae</taxon>
        <taxon>Persicimonas</taxon>
    </lineage>
</organism>
<dbReference type="PROSITE" id="PS51841">
    <property type="entry name" value="LTD"/>
    <property type="match status" value="1"/>
</dbReference>
<protein>
    <recommendedName>
        <fullName evidence="2">LTD domain-containing protein</fullName>
    </recommendedName>
</protein>
<dbReference type="EMBL" id="CP041186">
    <property type="protein sequence ID" value="QDG51382.1"/>
    <property type="molecule type" value="Genomic_DNA"/>
</dbReference>
<gene>
    <name evidence="3" type="ORF">FIV42_11715</name>
</gene>
<dbReference type="InterPro" id="IPR001322">
    <property type="entry name" value="Lamin_tail_dom"/>
</dbReference>
<dbReference type="Pfam" id="PF00932">
    <property type="entry name" value="LTD"/>
    <property type="match status" value="1"/>
</dbReference>
<keyword evidence="4" id="KW-1185">Reference proteome</keyword>